<evidence type="ECO:0000256" key="2">
    <source>
        <dbReference type="SAM" id="MobiDB-lite"/>
    </source>
</evidence>
<keyword evidence="6" id="KW-1185">Reference proteome</keyword>
<dbReference type="Pfam" id="PF05593">
    <property type="entry name" value="RHS_repeat"/>
    <property type="match status" value="2"/>
</dbReference>
<gene>
    <name evidence="5" type="ORF">GCM10009422_18080</name>
</gene>
<dbReference type="SUPFAM" id="SSF48619">
    <property type="entry name" value="Phospholipase A2, PLA2"/>
    <property type="match status" value="1"/>
</dbReference>
<reference evidence="6" key="1">
    <citation type="journal article" date="2019" name="Int. J. Syst. Evol. Microbiol.">
        <title>The Global Catalogue of Microorganisms (GCM) 10K type strain sequencing project: providing services to taxonomists for standard genome sequencing and annotation.</title>
        <authorList>
            <consortium name="The Broad Institute Genomics Platform"/>
            <consortium name="The Broad Institute Genome Sequencing Center for Infectious Disease"/>
            <person name="Wu L."/>
            <person name="Ma J."/>
        </authorList>
    </citation>
    <scope>NUCLEOTIDE SEQUENCE [LARGE SCALE GENOMIC DNA]</scope>
    <source>
        <strain evidence="6">JCM 12928</strain>
    </source>
</reference>
<dbReference type="NCBIfam" id="TIGR03696">
    <property type="entry name" value="Rhs_assc_core"/>
    <property type="match status" value="1"/>
</dbReference>
<dbReference type="InterPro" id="IPR036444">
    <property type="entry name" value="PLipase_A2_dom_sf"/>
</dbReference>
<keyword evidence="1" id="KW-0677">Repeat</keyword>
<name>A0ABP3S458_9CAUL</name>
<dbReference type="InterPro" id="IPR022385">
    <property type="entry name" value="Rhs_assc_core"/>
</dbReference>
<dbReference type="InterPro" id="IPR050708">
    <property type="entry name" value="T6SS_VgrG/RHS"/>
</dbReference>
<dbReference type="InterPro" id="IPR031325">
    <property type="entry name" value="RHS_repeat"/>
</dbReference>
<dbReference type="Pfam" id="PF25023">
    <property type="entry name" value="TEN_YD-shell"/>
    <property type="match status" value="1"/>
</dbReference>
<evidence type="ECO:0000256" key="1">
    <source>
        <dbReference type="ARBA" id="ARBA00022737"/>
    </source>
</evidence>
<dbReference type="Gene3D" id="1.20.90.10">
    <property type="entry name" value="Phospholipase A2 domain"/>
    <property type="match status" value="1"/>
</dbReference>
<feature type="signal peptide" evidence="3">
    <location>
        <begin position="1"/>
        <end position="27"/>
    </location>
</feature>
<dbReference type="Gene3D" id="2.180.10.10">
    <property type="entry name" value="RHS repeat-associated core"/>
    <property type="match status" value="4"/>
</dbReference>
<feature type="region of interest" description="Disordered" evidence="2">
    <location>
        <begin position="1258"/>
        <end position="1281"/>
    </location>
</feature>
<dbReference type="RefSeq" id="WP_343792928.1">
    <property type="nucleotide sequence ID" value="NZ_BAAAGA010000005.1"/>
</dbReference>
<sequence>MTRASMKPLLFAATSSVALIAAESVQAQVRTQPLPPEHYTLDVNGVDLVTGAWTTVAEEVVIGDPAAGGLRHGRVNSGGNWRDLSLGNISIAGSRFTVALGAEADVFTRSGSNFIPQNQEGQRLEVVSGGYKYTTRTGSVAWFTTEHASAMSFYDTSALLTRVDEPNGAQTRYRYNAYTICTGYDPYSSECLGYSDVVRLEQVENTFGYSLAYYYKSTDPEWQTNQFLTVDRVMGFNAAIDYCQPYCYNGGPSRNWPSVTYSDWLGQVATDQSGRSTTYVWGPTGIEGVHYPGQSSNDVSLTRTGPGGRVTSLTGPNGAWTYSYSDAGVIRTTTAYGPAGQRLTVVSNLSIGRATSVTNALGQTTSYLYDDQRRVTRITNPEGDYVGYVYDSRGNVTQTTHTPKAGSGLTPVVTRASYASACTNVVICNLPLTETDARGQVTDYTWDAGHGGLLSVTEPSPVSGGARPQVRITYAPRQAWYKQGWPITLSPGPSIQMPVEVSECTTGSSCSGGSNEVRTTLAYGSAGVANNLLPTTVSRGSGSSPVMASTSMSYTPNGDVDYVDGPLPGSADTTRMIHDAARQVIGVIGPDPDGGGAGQHRAQRLTYNARGQVTVTETGATAGYSDSNFASFAPVLRSETGYDAYGRPVSARQQTAGGMTYRASQLSYDAAGRVDCTVVRMNAATFGSLPASACTPATPGADGPDRITQTTYDAASRPLTRTTAVGQIEAVTEGVTYTANGQVATMTDGNGNVSVQEYDGHDRPVRLRYPNASGGGTSTTDYSEVGYDPAGNVVTSRNRAGQVTTITYDNLNRPTLVDAPSGTMDVATTYDNLGRVLTTSGNGQTLTRTWDALSDMTSEAGPLGTMSYQYDPAGRMTRITWPDSFHVQYDRDAYGAVTAIRENSATSGPGLLAVYGYGDVGQVTGITRGNGTTTGYAYDSARLMGGIIHDMAGSTWDVTFTYDYNAAGQIIRRGATNGAYVYAPVTGGTAYPVNGRNQVTSIWSTPVTYDANQNIISGLGQTYSHDAAGRLIGTSGSAYSYDPAGRMYSASSSGTHLSYAGAQLTGEHNNAGTLLVRHIPGPGLDQPVVTYHGAGLANRMWLANDERHSVINLSDGAGNTLNVNRYDEYGVPAPGNSDRFQYTGQAIIEPGLYNYRNRAYAPQFGRFLQTDPIGYGDGLNIYGYVGGDPVNAIDPLGIALQCVTAPTDNLPCVNGGPPRQLINPRNEFLDGRGVIGGSGGNPQEPPTELDEVMVQGQKPATPRRVSQDRPRPPAGVNYCTGVPGTLPTGEDFRPACRAHDQCWTTAGADQRNCDVAFYRDMREACIYPESAVSCRGQAAIYYLGVSAMRPIFDYEQRRARRRDQNRRDAWRDE</sequence>
<feature type="region of interest" description="Disordered" evidence="2">
    <location>
        <begin position="764"/>
        <end position="784"/>
    </location>
</feature>
<organism evidence="5 6">
    <name type="scientific">Brevundimonas kwangchunensis</name>
    <dbReference type="NCBI Taxonomy" id="322163"/>
    <lineage>
        <taxon>Bacteria</taxon>
        <taxon>Pseudomonadati</taxon>
        <taxon>Pseudomonadota</taxon>
        <taxon>Alphaproteobacteria</taxon>
        <taxon>Caulobacterales</taxon>
        <taxon>Caulobacteraceae</taxon>
        <taxon>Brevundimonas</taxon>
    </lineage>
</organism>
<keyword evidence="3" id="KW-0732">Signal</keyword>
<proteinExistence type="predicted"/>
<dbReference type="EMBL" id="BAAAGA010000005">
    <property type="protein sequence ID" value="GAA0622500.1"/>
    <property type="molecule type" value="Genomic_DNA"/>
</dbReference>
<dbReference type="InterPro" id="IPR006530">
    <property type="entry name" value="YD"/>
</dbReference>
<protein>
    <recommendedName>
        <fullName evidence="4">Teneurin-like YD-shell domain-containing protein</fullName>
    </recommendedName>
</protein>
<feature type="domain" description="Teneurin-like YD-shell" evidence="4">
    <location>
        <begin position="785"/>
        <end position="900"/>
    </location>
</feature>
<evidence type="ECO:0000313" key="5">
    <source>
        <dbReference type="EMBL" id="GAA0622500.1"/>
    </source>
</evidence>
<dbReference type="NCBIfam" id="TIGR01643">
    <property type="entry name" value="YD_repeat_2x"/>
    <property type="match status" value="5"/>
</dbReference>
<dbReference type="Proteomes" id="UP001501352">
    <property type="component" value="Unassembled WGS sequence"/>
</dbReference>
<evidence type="ECO:0000256" key="3">
    <source>
        <dbReference type="SAM" id="SignalP"/>
    </source>
</evidence>
<evidence type="ECO:0000259" key="4">
    <source>
        <dbReference type="Pfam" id="PF25023"/>
    </source>
</evidence>
<evidence type="ECO:0000313" key="6">
    <source>
        <dbReference type="Proteomes" id="UP001501352"/>
    </source>
</evidence>
<dbReference type="InterPro" id="IPR056823">
    <property type="entry name" value="TEN-like_YD-shell"/>
</dbReference>
<feature type="chain" id="PRO_5045079461" description="Teneurin-like YD-shell domain-containing protein" evidence="3">
    <location>
        <begin position="28"/>
        <end position="1373"/>
    </location>
</feature>
<dbReference type="PANTHER" id="PTHR32305:SF15">
    <property type="entry name" value="PROTEIN RHSA-RELATED"/>
    <property type="match status" value="1"/>
</dbReference>
<comment type="caution">
    <text evidence="5">The sequence shown here is derived from an EMBL/GenBank/DDBJ whole genome shotgun (WGS) entry which is preliminary data.</text>
</comment>
<dbReference type="PANTHER" id="PTHR32305">
    <property type="match status" value="1"/>
</dbReference>
<accession>A0ABP3S458</accession>